<sequence>MSEYSVTETEHHAILQSEDDKKISHYEKVREDIRGEIKLRIRMRGRFATYMVTLLALLCAVAFADDGYRHVLLVAPFLSVFFTTQILYSYRKHETLARYLRDVIEPALAKLHQIDPTREWHAYGHKTARSGFHRNFLLWAMWIVCAGLMTFLWFQSASDFRLTVYLFAGVYLIAMIAVTLTFMGDSTVRWKSRRQDTAQQTATGAYLS</sequence>
<proteinExistence type="predicted"/>
<organism evidence="2 3">
    <name type="scientific">Cohnella herbarum</name>
    <dbReference type="NCBI Taxonomy" id="2728023"/>
    <lineage>
        <taxon>Bacteria</taxon>
        <taxon>Bacillati</taxon>
        <taxon>Bacillota</taxon>
        <taxon>Bacilli</taxon>
        <taxon>Bacillales</taxon>
        <taxon>Paenibacillaceae</taxon>
        <taxon>Cohnella</taxon>
    </lineage>
</organism>
<evidence type="ECO:0000313" key="3">
    <source>
        <dbReference type="Proteomes" id="UP000502248"/>
    </source>
</evidence>
<feature type="transmembrane region" description="Helical" evidence="1">
    <location>
        <begin position="136"/>
        <end position="156"/>
    </location>
</feature>
<reference evidence="2 3" key="1">
    <citation type="submission" date="2020-04" db="EMBL/GenBank/DDBJ databases">
        <title>Genome sequencing of novel species.</title>
        <authorList>
            <person name="Heo J."/>
            <person name="Kim S.-J."/>
            <person name="Kim J.-S."/>
            <person name="Hong S.-B."/>
            <person name="Kwon S.-W."/>
        </authorList>
    </citation>
    <scope>NUCLEOTIDE SEQUENCE [LARGE SCALE GENOMIC DNA]</scope>
    <source>
        <strain evidence="2 3">MFER-1</strain>
    </source>
</reference>
<protein>
    <recommendedName>
        <fullName evidence="4">DUF2270 domain-containing protein</fullName>
    </recommendedName>
</protein>
<dbReference type="KEGG" id="cheb:HH215_21100"/>
<name>A0A7Z2VLG7_9BACL</name>
<keyword evidence="3" id="KW-1185">Reference proteome</keyword>
<evidence type="ECO:0000256" key="1">
    <source>
        <dbReference type="SAM" id="Phobius"/>
    </source>
</evidence>
<dbReference type="EMBL" id="CP051680">
    <property type="protein sequence ID" value="QJD85428.1"/>
    <property type="molecule type" value="Genomic_DNA"/>
</dbReference>
<evidence type="ECO:0000313" key="2">
    <source>
        <dbReference type="EMBL" id="QJD85428.1"/>
    </source>
</evidence>
<accession>A0A7Z2VLG7</accession>
<evidence type="ECO:0008006" key="4">
    <source>
        <dbReference type="Google" id="ProtNLM"/>
    </source>
</evidence>
<feature type="transmembrane region" description="Helical" evidence="1">
    <location>
        <begin position="47"/>
        <end position="64"/>
    </location>
</feature>
<dbReference type="AlphaFoldDB" id="A0A7Z2VLG7"/>
<dbReference type="RefSeq" id="WP_169281690.1">
    <property type="nucleotide sequence ID" value="NZ_CP051680.1"/>
</dbReference>
<gene>
    <name evidence="2" type="ORF">HH215_21100</name>
</gene>
<keyword evidence="1" id="KW-1133">Transmembrane helix</keyword>
<keyword evidence="1" id="KW-0812">Transmembrane</keyword>
<keyword evidence="1" id="KW-0472">Membrane</keyword>
<dbReference type="Proteomes" id="UP000502248">
    <property type="component" value="Chromosome"/>
</dbReference>
<feature type="transmembrane region" description="Helical" evidence="1">
    <location>
        <begin position="162"/>
        <end position="184"/>
    </location>
</feature>
<feature type="transmembrane region" description="Helical" evidence="1">
    <location>
        <begin position="70"/>
        <end position="90"/>
    </location>
</feature>